<accession>A0A9P0VFH9</accession>
<evidence type="ECO:0000313" key="2">
    <source>
        <dbReference type="EMBL" id="CAH6421954.1"/>
    </source>
</evidence>
<evidence type="ECO:0000313" key="4">
    <source>
        <dbReference type="Proteomes" id="UP001154314"/>
    </source>
</evidence>
<feature type="compositionally biased region" description="Polar residues" evidence="1">
    <location>
        <begin position="25"/>
        <end position="48"/>
    </location>
</feature>
<protein>
    <submittedName>
        <fullName evidence="2">Uncharacterized protein</fullName>
    </submittedName>
</protein>
<feature type="region of interest" description="Disordered" evidence="1">
    <location>
        <begin position="1"/>
        <end position="60"/>
    </location>
</feature>
<feature type="compositionally biased region" description="Polar residues" evidence="1">
    <location>
        <begin position="1"/>
        <end position="11"/>
    </location>
</feature>
<dbReference type="Proteomes" id="UP001154314">
    <property type="component" value="Chromosome"/>
</dbReference>
<sequence length="60" mass="6769">MGYQQVNQEGNFNHIVGDHKGSLPHTITSKIRLSVSTQREGSYSNNEEYSQDKEGTLRSD</sequence>
<gene>
    <name evidence="2" type="ORF">BAMTRB_020</name>
    <name evidence="3" type="ORF">BAMTRB_049</name>
</gene>
<keyword evidence="4" id="KW-1185">Reference proteome</keyword>
<evidence type="ECO:0000313" key="3">
    <source>
        <dbReference type="EMBL" id="CAI9888972.1"/>
    </source>
</evidence>
<evidence type="ECO:0000256" key="1">
    <source>
        <dbReference type="SAM" id="MobiDB-lite"/>
    </source>
</evidence>
<name>A0A9P0VFH9_9CAUD</name>
<dbReference type="EMBL" id="OW991346">
    <property type="protein sequence ID" value="CAH6421954.1"/>
    <property type="molecule type" value="Genomic_DNA"/>
</dbReference>
<feature type="compositionally biased region" description="Basic and acidic residues" evidence="1">
    <location>
        <begin position="50"/>
        <end position="60"/>
    </location>
</feature>
<proteinExistence type="predicted"/>
<organism evidence="2 4">
    <name type="scientific">Escherichia phage vB_Eco_Bam</name>
    <dbReference type="NCBI Taxonomy" id="2898833"/>
    <lineage>
        <taxon>Viruses</taxon>
        <taxon>Duplodnaviria</taxon>
        <taxon>Heunggongvirae</taxon>
        <taxon>Uroviricota</taxon>
        <taxon>Caudoviricetes</taxon>
        <taxon>Autographivirales</taxon>
        <taxon>Autotranscriptaviridae</taxon>
        <taxon>Studiervirinae</taxon>
        <taxon>Bamvirus</taxon>
        <taxon>Bamvirus bam</taxon>
    </lineage>
</organism>
<dbReference type="EMBL" id="OW991346">
    <property type="protein sequence ID" value="CAI9888972.1"/>
    <property type="molecule type" value="Genomic_DNA"/>
</dbReference>
<reference evidence="2" key="1">
    <citation type="submission" date="2023-04" db="EMBL/GenBank/DDBJ databases">
        <authorList>
            <person name="Kelly A."/>
        </authorList>
    </citation>
    <scope>NUCLEOTIDE SEQUENCE</scope>
</reference>